<protein>
    <submittedName>
        <fullName evidence="1">Uncharacterized protein</fullName>
    </submittedName>
</protein>
<gene>
    <name evidence="1" type="ORF">MEUPH1_LOCUS24062</name>
</gene>
<evidence type="ECO:0000313" key="2">
    <source>
        <dbReference type="Proteomes" id="UP001160148"/>
    </source>
</evidence>
<dbReference type="PANTHER" id="PTHR31025:SF9">
    <property type="entry name" value="SI:DKEY-286J15.1"/>
    <property type="match status" value="1"/>
</dbReference>
<organism evidence="1 2">
    <name type="scientific">Macrosiphum euphorbiae</name>
    <name type="common">potato aphid</name>
    <dbReference type="NCBI Taxonomy" id="13131"/>
    <lineage>
        <taxon>Eukaryota</taxon>
        <taxon>Metazoa</taxon>
        <taxon>Ecdysozoa</taxon>
        <taxon>Arthropoda</taxon>
        <taxon>Hexapoda</taxon>
        <taxon>Insecta</taxon>
        <taxon>Pterygota</taxon>
        <taxon>Neoptera</taxon>
        <taxon>Paraneoptera</taxon>
        <taxon>Hemiptera</taxon>
        <taxon>Sternorrhyncha</taxon>
        <taxon>Aphidomorpha</taxon>
        <taxon>Aphidoidea</taxon>
        <taxon>Aphididae</taxon>
        <taxon>Macrosiphini</taxon>
        <taxon>Macrosiphum</taxon>
    </lineage>
</organism>
<evidence type="ECO:0000313" key="1">
    <source>
        <dbReference type="EMBL" id="CAI6369875.1"/>
    </source>
</evidence>
<dbReference type="PANTHER" id="PTHR31025">
    <property type="entry name" value="SI:CH211-196P9.1-RELATED"/>
    <property type="match status" value="1"/>
</dbReference>
<keyword evidence="2" id="KW-1185">Reference proteome</keyword>
<proteinExistence type="predicted"/>
<dbReference type="EMBL" id="CARXXK010000095">
    <property type="protein sequence ID" value="CAI6369875.1"/>
    <property type="molecule type" value="Genomic_DNA"/>
</dbReference>
<dbReference type="AlphaFoldDB" id="A0AAV0XN36"/>
<accession>A0AAV0XN36</accession>
<dbReference type="Proteomes" id="UP001160148">
    <property type="component" value="Unassembled WGS sequence"/>
</dbReference>
<comment type="caution">
    <text evidence="1">The sequence shown here is derived from an EMBL/GenBank/DDBJ whole genome shotgun (WGS) entry which is preliminary data.</text>
</comment>
<name>A0AAV0XN36_9HEMI</name>
<reference evidence="1 2" key="1">
    <citation type="submission" date="2023-01" db="EMBL/GenBank/DDBJ databases">
        <authorList>
            <person name="Whitehead M."/>
        </authorList>
    </citation>
    <scope>NUCLEOTIDE SEQUENCE [LARGE SCALE GENOMIC DNA]</scope>
</reference>
<sequence>MDSLNCTEIVNEDFQIPNYVTAEAVKINEVHDFENSEGFYLTSLDAPIILNAPKSIYENDKVAVENNTNRFLPYSRAYPSSSTSTSTQSHTKYGFYKPMQWTKETVLELLCSTNDGRFIIADEQSHNGYLTDDGQNMLTKLLINYLFQDQCKGTDLFFRNIAKIITEIFPNELESVYFIPANQEGQSHAKGKLIERWKNVSRRLRKVGALESQKKKLDDSTGTLIPYVFSDEVKLAKEWLSNDGLNASFNEIFKKWEITYELRCAEIQNNLNLSDVFELWPILQNPRGYELVEKDFELQYPNREEFKDWNIFLRNWTCFTRSIVNIRRGSVKDKHALQLLSQLDSAELNKEYRTINIIRLLLLPYLIPTKTQIKNPKINAAKKFWKPSLEESASAFVTHVTNLTTLEHSISRRRRNYMEHGATIQPFLIIVGKTLSDIENSYIQVNDQLWSTNCPLKALSICFKTYFSFNCSYPRECYETWLLIQIHVFNLKTKYDKPTAITNTLSKKLDALQ</sequence>